<evidence type="ECO:0000313" key="1">
    <source>
        <dbReference type="EMBL" id="GAA1967971.1"/>
    </source>
</evidence>
<name>A0ABN2RF53_9ACTN</name>
<keyword evidence="2" id="KW-1185">Reference proteome</keyword>
<reference evidence="1 2" key="1">
    <citation type="journal article" date="2019" name="Int. J. Syst. Evol. Microbiol.">
        <title>The Global Catalogue of Microorganisms (GCM) 10K type strain sequencing project: providing services to taxonomists for standard genome sequencing and annotation.</title>
        <authorList>
            <consortium name="The Broad Institute Genomics Platform"/>
            <consortium name="The Broad Institute Genome Sequencing Center for Infectious Disease"/>
            <person name="Wu L."/>
            <person name="Ma J."/>
        </authorList>
    </citation>
    <scope>NUCLEOTIDE SEQUENCE [LARGE SCALE GENOMIC DNA]</scope>
    <source>
        <strain evidence="1 2">JCM 15309</strain>
    </source>
</reference>
<organism evidence="1 2">
    <name type="scientific">Nocardioides panacihumi</name>
    <dbReference type="NCBI Taxonomy" id="400774"/>
    <lineage>
        <taxon>Bacteria</taxon>
        <taxon>Bacillati</taxon>
        <taxon>Actinomycetota</taxon>
        <taxon>Actinomycetes</taxon>
        <taxon>Propionibacteriales</taxon>
        <taxon>Nocardioidaceae</taxon>
        <taxon>Nocardioides</taxon>
    </lineage>
</organism>
<protein>
    <recommendedName>
        <fullName evidence="3">Resolvase/invertase-type recombinase catalytic domain-containing protein</fullName>
    </recommendedName>
</protein>
<accession>A0ABN2RF53</accession>
<evidence type="ECO:0000313" key="2">
    <source>
        <dbReference type="Proteomes" id="UP001500571"/>
    </source>
</evidence>
<dbReference type="Proteomes" id="UP001500571">
    <property type="component" value="Unassembled WGS sequence"/>
</dbReference>
<evidence type="ECO:0008006" key="3">
    <source>
        <dbReference type="Google" id="ProtNLM"/>
    </source>
</evidence>
<dbReference type="RefSeq" id="WP_344046185.1">
    <property type="nucleotide sequence ID" value="NZ_BAAAPB010000003.1"/>
</dbReference>
<proteinExistence type="predicted"/>
<dbReference type="EMBL" id="BAAAPB010000003">
    <property type="protein sequence ID" value="GAA1967971.1"/>
    <property type="molecule type" value="Genomic_DNA"/>
</dbReference>
<comment type="caution">
    <text evidence="1">The sequence shown here is derived from an EMBL/GenBank/DDBJ whole genome shotgun (WGS) entry which is preliminary data.</text>
</comment>
<sequence>MSNANILYASFVKAESAYRAQRIREDIVGRHEKSRLRHTRRNLLGSADS</sequence>
<gene>
    <name evidence="1" type="ORF">GCM10009798_30420</name>
</gene>